<dbReference type="AlphaFoldDB" id="A0A9Q9SUF2"/>
<reference evidence="1" key="2">
    <citation type="submission" date="2022-10" db="EMBL/GenBank/DDBJ databases">
        <authorList>
            <person name="Ngo T.-E."/>
        </authorList>
    </citation>
    <scope>NUCLEOTIDE SEQUENCE</scope>
    <source>
        <strain evidence="1">JHB</strain>
    </source>
</reference>
<reference evidence="1" key="1">
    <citation type="journal article" date="2017" name="Proc. Natl. Acad. Sci. U.S.A.">
        <title>Comparative genomics uncovers the prolific and distinctive metabolic potential of the cyanobacterial genus Moorea.</title>
        <authorList>
            <person name="Leao T."/>
            <person name="Castelao G."/>
            <person name="Korobeynikov A."/>
            <person name="Monroe E.A."/>
            <person name="Podell S."/>
            <person name="Glukhov E."/>
            <person name="Allen E.E."/>
            <person name="Gerwick W.H."/>
            <person name="Gerwick L."/>
        </authorList>
    </citation>
    <scope>NUCLEOTIDE SEQUENCE</scope>
    <source>
        <strain evidence="1">JHB</strain>
    </source>
</reference>
<dbReference type="EMBL" id="CP017708">
    <property type="protein sequence ID" value="WAN69812.1"/>
    <property type="molecule type" value="Genomic_DNA"/>
</dbReference>
<name>A0A9Q9SUF2_MOOP1</name>
<accession>A0A9Q9SUF2</accession>
<proteinExistence type="predicted"/>
<protein>
    <submittedName>
        <fullName evidence="1">Uncharacterized protein</fullName>
    </submittedName>
</protein>
<sequence>MACLINLPEGLAPEHRLPFGKATPTSFGSGYPRQKPIMSYPVYMVQLQEVRPVANLIRQRKAHLRR</sequence>
<dbReference type="Proteomes" id="UP000176944">
    <property type="component" value="Chromosome"/>
</dbReference>
<organism evidence="1">
    <name type="scientific">Moorena producens (strain JHB)</name>
    <dbReference type="NCBI Taxonomy" id="1454205"/>
    <lineage>
        <taxon>Bacteria</taxon>
        <taxon>Bacillati</taxon>
        <taxon>Cyanobacteriota</taxon>
        <taxon>Cyanophyceae</taxon>
        <taxon>Coleofasciculales</taxon>
        <taxon>Coleofasciculaceae</taxon>
        <taxon>Moorena</taxon>
    </lineage>
</organism>
<evidence type="ECO:0000313" key="1">
    <source>
        <dbReference type="EMBL" id="WAN69812.1"/>
    </source>
</evidence>
<gene>
    <name evidence="1" type="ORF">BJP36_37605</name>
</gene>